<gene>
    <name evidence="1" type="ORF">ROLI_035700</name>
</gene>
<dbReference type="Proteomes" id="UP001318682">
    <property type="component" value="Chromosome"/>
</dbReference>
<accession>A0ABZ2BZ88</accession>
<evidence type="ECO:0000313" key="2">
    <source>
        <dbReference type="Proteomes" id="UP001318682"/>
    </source>
</evidence>
<proteinExistence type="predicted"/>
<protein>
    <recommendedName>
        <fullName evidence="3">Uracil-DNA glycosylase-like domain-containing protein</fullName>
    </recommendedName>
</protein>
<sequence length="215" mass="23419">MMNDDLLTIEAKIGGAYVRSKNAIGWRLLSSPVETLSEAEVAFIGLNPGGRVEEAGHSRFATSAGSAYETESWGNAPPGQSALQRQVCALFRRLRVKPAAVLSGNLVPFRSASWAALPDKQEALLLGRSIWSNILNMAKPRLIVGMSREVDKQLCGILGIKHGIRVPIGWGKATGSRSEYDSGFLIGLPHLSRFPVINRSESEPGLSKLFRSDWY</sequence>
<name>A0ABZ2BZ88_9RHOB</name>
<dbReference type="EMBL" id="CP143423">
    <property type="protein sequence ID" value="WVX50472.1"/>
    <property type="molecule type" value="Genomic_DNA"/>
</dbReference>
<evidence type="ECO:0008006" key="3">
    <source>
        <dbReference type="Google" id="ProtNLM"/>
    </source>
</evidence>
<organism evidence="1 2">
    <name type="scientific">Roseobacter fucihabitans</name>
    <dbReference type="NCBI Taxonomy" id="1537242"/>
    <lineage>
        <taxon>Bacteria</taxon>
        <taxon>Pseudomonadati</taxon>
        <taxon>Pseudomonadota</taxon>
        <taxon>Alphaproteobacteria</taxon>
        <taxon>Rhodobacterales</taxon>
        <taxon>Roseobacteraceae</taxon>
        <taxon>Roseobacter</taxon>
    </lineage>
</organism>
<reference evidence="2" key="2">
    <citation type="submission" date="2024-01" db="EMBL/GenBank/DDBJ databases">
        <title>Roseobacter fucihabitans sp. nov., isolated from the brown alga Fucus spiralis.</title>
        <authorList>
            <person name="Hahnke S."/>
            <person name="Berger M."/>
            <person name="Schlingloff A."/>
            <person name="Athale I."/>
            <person name="Neumann-Schaal M."/>
            <person name="Adenaya A."/>
            <person name="Poehlein A."/>
            <person name="Daniel R."/>
            <person name="Pertersen J."/>
            <person name="Brinkhoff T."/>
        </authorList>
    </citation>
    <scope>NUCLEOTIDE SEQUENCE [LARGE SCALE GENOMIC DNA]</scope>
    <source>
        <strain evidence="2">B14</strain>
    </source>
</reference>
<keyword evidence="2" id="KW-1185">Reference proteome</keyword>
<evidence type="ECO:0000313" key="1">
    <source>
        <dbReference type="EMBL" id="WVX50472.1"/>
    </source>
</evidence>
<reference evidence="1 2" key="1">
    <citation type="submission" date="2015-07" db="EMBL/GenBank/DDBJ databases">
        <authorList>
            <person name="Voget S."/>
            <person name="Dogs M."/>
            <person name="Brinkhoff T.H."/>
            <person name="Daniel R."/>
        </authorList>
    </citation>
    <scope>NUCLEOTIDE SEQUENCE [LARGE SCALE GENOMIC DNA]</scope>
    <source>
        <strain evidence="1 2">B14</strain>
    </source>
</reference>